<protein>
    <recommendedName>
        <fullName evidence="2">DUF1521 domain-containing protein</fullName>
    </recommendedName>
</protein>
<dbReference type="InterPro" id="IPR011086">
    <property type="entry name" value="DUF1521"/>
</dbReference>
<organism evidence="3 5">
    <name type="scientific">Acetobacter cibinongensis</name>
    <dbReference type="NCBI Taxonomy" id="146475"/>
    <lineage>
        <taxon>Bacteria</taxon>
        <taxon>Pseudomonadati</taxon>
        <taxon>Pseudomonadota</taxon>
        <taxon>Alphaproteobacteria</taxon>
        <taxon>Acetobacterales</taxon>
        <taxon>Acetobacteraceae</taxon>
        <taxon>Acetobacter</taxon>
    </lineage>
</organism>
<accession>A0A0D6N0W7</accession>
<sequence>MSVSINNAGNSDLALSQPSSGSDFASASATPDLQVSGNTIDTGRYLITASQSYTTGAAYNYYSTNDGCVKVYDKQTDTYVQVFGDPHLETSSEVHGEFKQDGLVIDLADGTQVQVQPTAQNQYGDSHIHAVSVTKNNQTSFITGVYNETGNASDNQIKITAPKTGNAFQLDKTFDSYSDTVLHVGSSLNDLHFANGTSLPTSGNTMLDRKGGGVQEFLNQRVPMKSIDSAIQASTTMAAQGKQTVSGPEYAAASVANLRIETGSGK</sequence>
<accession>A0A6N3SQG5</accession>
<evidence type="ECO:0000313" key="6">
    <source>
        <dbReference type="Proteomes" id="UP000321891"/>
    </source>
</evidence>
<name>A0A0D6N0W7_9PROT</name>
<evidence type="ECO:0000313" key="5">
    <source>
        <dbReference type="Proteomes" id="UP000032671"/>
    </source>
</evidence>
<gene>
    <name evidence="3" type="ORF">Abci_002_090</name>
    <name evidence="4" type="ORF">ACI01nite_21930</name>
</gene>
<dbReference type="EMBL" id="BJVU01000010">
    <property type="protein sequence ID" value="GEL59591.1"/>
    <property type="molecule type" value="Genomic_DNA"/>
</dbReference>
<evidence type="ECO:0000313" key="4">
    <source>
        <dbReference type="EMBL" id="GEL59591.1"/>
    </source>
</evidence>
<feature type="domain" description="DUF1521" evidence="2">
    <location>
        <begin position="64"/>
        <end position="168"/>
    </location>
</feature>
<evidence type="ECO:0000256" key="1">
    <source>
        <dbReference type="SAM" id="MobiDB-lite"/>
    </source>
</evidence>
<reference evidence="4 6" key="2">
    <citation type="submission" date="2019-07" db="EMBL/GenBank/DDBJ databases">
        <title>Whole genome shotgun sequence of Acetobacter cibinongensis NBRC 16605.</title>
        <authorList>
            <person name="Hosoyama A."/>
            <person name="Uohara A."/>
            <person name="Ohji S."/>
            <person name="Ichikawa N."/>
        </authorList>
    </citation>
    <scope>NUCLEOTIDE SEQUENCE [LARGE SCALE GENOMIC DNA]</scope>
    <source>
        <strain evidence="4 6">NBRC 16605</strain>
    </source>
</reference>
<dbReference type="InterPro" id="IPR011047">
    <property type="entry name" value="Quinoprotein_ADH-like_sf"/>
</dbReference>
<evidence type="ECO:0000313" key="3">
    <source>
        <dbReference type="EMBL" id="GAN59213.1"/>
    </source>
</evidence>
<comment type="caution">
    <text evidence="3">The sequence shown here is derived from an EMBL/GenBank/DDBJ whole genome shotgun (WGS) entry which is preliminary data.</text>
</comment>
<feature type="region of interest" description="Disordered" evidence="1">
    <location>
        <begin position="1"/>
        <end position="33"/>
    </location>
</feature>
<evidence type="ECO:0000259" key="2">
    <source>
        <dbReference type="Pfam" id="PF07481"/>
    </source>
</evidence>
<dbReference type="EMBL" id="BAMV01000002">
    <property type="protein sequence ID" value="GAN59213.1"/>
    <property type="molecule type" value="Genomic_DNA"/>
</dbReference>
<dbReference type="RefSeq" id="WP_048837310.1">
    <property type="nucleotide sequence ID" value="NZ_BAMV01000002.1"/>
</dbReference>
<dbReference type="Proteomes" id="UP000032671">
    <property type="component" value="Unassembled WGS sequence"/>
</dbReference>
<keyword evidence="6" id="KW-1185">Reference proteome</keyword>
<reference evidence="3 5" key="1">
    <citation type="submission" date="2012-11" db="EMBL/GenBank/DDBJ databases">
        <title>Whole genome sequence of Acetobacter cibinongensis 4H-1.</title>
        <authorList>
            <person name="Azuma Y."/>
            <person name="Higashiura N."/>
            <person name="Hirakawa H."/>
            <person name="Matsushita K."/>
        </authorList>
    </citation>
    <scope>NUCLEOTIDE SEQUENCE [LARGE SCALE GENOMIC DNA]</scope>
    <source>
        <strain evidence="3 5">4H-1</strain>
    </source>
</reference>
<dbReference type="STRING" id="1231339.Abci_002_090"/>
<proteinExistence type="predicted"/>
<dbReference type="Pfam" id="PF07481">
    <property type="entry name" value="DUF1521"/>
    <property type="match status" value="1"/>
</dbReference>
<dbReference type="AlphaFoldDB" id="A0A0D6N0W7"/>
<dbReference type="Proteomes" id="UP000321891">
    <property type="component" value="Unassembled WGS sequence"/>
</dbReference>
<dbReference type="SUPFAM" id="SSF50998">
    <property type="entry name" value="Quinoprotein alcohol dehydrogenase-like"/>
    <property type="match status" value="1"/>
</dbReference>